<organism evidence="2 3">
    <name type="scientific">Photinus pyralis</name>
    <name type="common">Common eastern firefly</name>
    <name type="synonym">Lampyris pyralis</name>
    <dbReference type="NCBI Taxonomy" id="7054"/>
    <lineage>
        <taxon>Eukaryota</taxon>
        <taxon>Metazoa</taxon>
        <taxon>Ecdysozoa</taxon>
        <taxon>Arthropoda</taxon>
        <taxon>Hexapoda</taxon>
        <taxon>Insecta</taxon>
        <taxon>Pterygota</taxon>
        <taxon>Neoptera</taxon>
        <taxon>Endopterygota</taxon>
        <taxon>Coleoptera</taxon>
        <taxon>Polyphaga</taxon>
        <taxon>Elateriformia</taxon>
        <taxon>Elateroidea</taxon>
        <taxon>Lampyridae</taxon>
        <taxon>Lampyrinae</taxon>
        <taxon>Photinus</taxon>
    </lineage>
</organism>
<name>A0A5N4AZ32_PHOPY</name>
<accession>A0A5N4AZ32</accession>
<gene>
    <name evidence="2" type="ORF">PPYR_04729</name>
</gene>
<sequence>MPQTRARQQSQDRPDYNYVDNVEPKNSDIIKLLIELKESHKCSEESLITSLNLCHSKLDDNAKELAKINTRIDSHDDLIQSLQQENHQFRKSLSVQKLKTDELEQYTRRNNIEVHGIPQIQGEDVYQLIQKVAVALGVNVDKGGIDTCHRISKSSSSSVIICKFVNRYTKEEMLAKRKIKRNLSTTDIGFSRGSTIYINENLTVYRRQLPTLQSS</sequence>
<dbReference type="EMBL" id="VVIM01000002">
    <property type="protein sequence ID" value="KAB0802543.1"/>
    <property type="molecule type" value="Genomic_DNA"/>
</dbReference>
<keyword evidence="3" id="KW-1185">Reference proteome</keyword>
<protein>
    <submittedName>
        <fullName evidence="2">Uncharacterized protein</fullName>
    </submittedName>
</protein>
<proteinExistence type="predicted"/>
<reference evidence="2 3" key="1">
    <citation type="journal article" date="2018" name="Elife">
        <title>Firefly genomes illuminate parallel origins of bioluminescence in beetles.</title>
        <authorList>
            <person name="Fallon T.R."/>
            <person name="Lower S.E."/>
            <person name="Chang C.H."/>
            <person name="Bessho-Uehara M."/>
            <person name="Martin G.J."/>
            <person name="Bewick A.J."/>
            <person name="Behringer M."/>
            <person name="Debat H.J."/>
            <person name="Wong I."/>
            <person name="Day J.C."/>
            <person name="Suvorov A."/>
            <person name="Silva C.J."/>
            <person name="Stanger-Hall K.F."/>
            <person name="Hall D.W."/>
            <person name="Schmitz R.J."/>
            <person name="Nelson D.R."/>
            <person name="Lewis S.M."/>
            <person name="Shigenobu S."/>
            <person name="Bybee S.M."/>
            <person name="Larracuente A.M."/>
            <person name="Oba Y."/>
            <person name="Weng J.K."/>
        </authorList>
    </citation>
    <scope>NUCLEOTIDE SEQUENCE [LARGE SCALE GENOMIC DNA]</scope>
    <source>
        <strain evidence="2">1611_PpyrPB1</strain>
        <tissue evidence="2">Whole body</tissue>
    </source>
</reference>
<evidence type="ECO:0000313" key="2">
    <source>
        <dbReference type="EMBL" id="KAB0802543.1"/>
    </source>
</evidence>
<dbReference type="InParanoid" id="A0A5N4AZ32"/>
<feature type="region of interest" description="Disordered" evidence="1">
    <location>
        <begin position="1"/>
        <end position="20"/>
    </location>
</feature>
<dbReference type="Gene3D" id="3.30.70.1820">
    <property type="entry name" value="L1 transposable element, RRM domain"/>
    <property type="match status" value="1"/>
</dbReference>
<dbReference type="InterPro" id="IPR004244">
    <property type="entry name" value="Transposase_22"/>
</dbReference>
<comment type="caution">
    <text evidence="2">The sequence shown here is derived from an EMBL/GenBank/DDBJ whole genome shotgun (WGS) entry which is preliminary data.</text>
</comment>
<dbReference type="PANTHER" id="PTHR11505">
    <property type="entry name" value="L1 TRANSPOSABLE ELEMENT-RELATED"/>
    <property type="match status" value="1"/>
</dbReference>
<evidence type="ECO:0000256" key="1">
    <source>
        <dbReference type="SAM" id="MobiDB-lite"/>
    </source>
</evidence>
<dbReference type="AlphaFoldDB" id="A0A5N4AZ32"/>
<evidence type="ECO:0000313" key="3">
    <source>
        <dbReference type="Proteomes" id="UP000327044"/>
    </source>
</evidence>
<dbReference type="Proteomes" id="UP000327044">
    <property type="component" value="Unassembled WGS sequence"/>
</dbReference>